<dbReference type="EMBL" id="JYIV01000014">
    <property type="protein sequence ID" value="KJL25932.1"/>
    <property type="molecule type" value="Genomic_DNA"/>
</dbReference>
<accession>A0A0F0KYE9</accession>
<dbReference type="PATRIC" id="fig|82380.10.peg.436"/>
<gene>
    <name evidence="1" type="ORF">RN51_00439</name>
</gene>
<dbReference type="RefSeq" id="WP_045262395.1">
    <property type="nucleotide sequence ID" value="NZ_JYIV01000014.1"/>
</dbReference>
<name>A0A0F0KYE9_9MICO</name>
<evidence type="ECO:0000313" key="1">
    <source>
        <dbReference type="EMBL" id="KJL25932.1"/>
    </source>
</evidence>
<protein>
    <submittedName>
        <fullName evidence="1">Uncharacterized protein</fullName>
    </submittedName>
</protein>
<reference evidence="1 2" key="1">
    <citation type="submission" date="2015-02" db="EMBL/GenBank/DDBJ databases">
        <title>Draft genome sequences of ten Microbacterium spp. with emphasis on heavy metal contaminated environments.</title>
        <authorList>
            <person name="Corretto E."/>
        </authorList>
    </citation>
    <scope>NUCLEOTIDE SEQUENCE [LARGE SCALE GENOMIC DNA]</scope>
    <source>
        <strain evidence="1 2">BEL163</strain>
    </source>
</reference>
<dbReference type="Proteomes" id="UP000033725">
    <property type="component" value="Unassembled WGS sequence"/>
</dbReference>
<comment type="caution">
    <text evidence="1">The sequence shown here is derived from an EMBL/GenBank/DDBJ whole genome shotgun (WGS) entry which is preliminary data.</text>
</comment>
<organism evidence="1 2">
    <name type="scientific">Microbacterium oxydans</name>
    <dbReference type="NCBI Taxonomy" id="82380"/>
    <lineage>
        <taxon>Bacteria</taxon>
        <taxon>Bacillati</taxon>
        <taxon>Actinomycetota</taxon>
        <taxon>Actinomycetes</taxon>
        <taxon>Micrococcales</taxon>
        <taxon>Microbacteriaceae</taxon>
        <taxon>Microbacterium</taxon>
    </lineage>
</organism>
<evidence type="ECO:0000313" key="2">
    <source>
        <dbReference type="Proteomes" id="UP000033725"/>
    </source>
</evidence>
<sequence>MTDTRDPEEIDRDFFAVDADRVVYPPGFNPYRETLRIIDRMLDLLDRVVAENGVGEIPTATGTRAK</sequence>
<dbReference type="AlphaFoldDB" id="A0A0F0KYE9"/>
<proteinExistence type="predicted"/>